<dbReference type="InterPro" id="IPR001969">
    <property type="entry name" value="Aspartic_peptidase_AS"/>
</dbReference>
<dbReference type="Proteomes" id="UP001151760">
    <property type="component" value="Unassembled WGS sequence"/>
</dbReference>
<dbReference type="CDD" id="cd00303">
    <property type="entry name" value="retropepsin_like"/>
    <property type="match status" value="1"/>
</dbReference>
<gene>
    <name evidence="2" type="ORF">Tco_0626206</name>
</gene>
<feature type="compositionally biased region" description="Basic residues" evidence="1">
    <location>
        <begin position="195"/>
        <end position="205"/>
    </location>
</feature>
<feature type="region of interest" description="Disordered" evidence="1">
    <location>
        <begin position="187"/>
        <end position="222"/>
    </location>
</feature>
<dbReference type="PANTHER" id="PTHR12917:SF18">
    <property type="entry name" value="DNA DAMAGE-INDUCIBLE PROTEIN 1-LIKE"/>
    <property type="match status" value="1"/>
</dbReference>
<evidence type="ECO:0000313" key="3">
    <source>
        <dbReference type="Proteomes" id="UP001151760"/>
    </source>
</evidence>
<dbReference type="PROSITE" id="PS00141">
    <property type="entry name" value="ASP_PROTEASE"/>
    <property type="match status" value="1"/>
</dbReference>
<dbReference type="Pfam" id="PF13975">
    <property type="entry name" value="gag-asp_proteas"/>
    <property type="match status" value="1"/>
</dbReference>
<dbReference type="GO" id="GO:0008233">
    <property type="term" value="F:peptidase activity"/>
    <property type="evidence" value="ECO:0007669"/>
    <property type="project" value="UniProtKB-KW"/>
</dbReference>
<comment type="caution">
    <text evidence="2">The sequence shown here is derived from an EMBL/GenBank/DDBJ whole genome shotgun (WGS) entry which is preliminary data.</text>
</comment>
<dbReference type="EMBL" id="BQNB010008684">
    <property type="protein sequence ID" value="GJS52844.1"/>
    <property type="molecule type" value="Genomic_DNA"/>
</dbReference>
<accession>A0ABQ4WJ27</accession>
<name>A0ABQ4WJ27_9ASTR</name>
<keyword evidence="3" id="KW-1185">Reference proteome</keyword>
<dbReference type="SUPFAM" id="SSF50630">
    <property type="entry name" value="Acid proteases"/>
    <property type="match status" value="1"/>
</dbReference>
<keyword evidence="2" id="KW-0378">Hydrolase</keyword>
<evidence type="ECO:0000313" key="2">
    <source>
        <dbReference type="EMBL" id="GJS52844.1"/>
    </source>
</evidence>
<dbReference type="GO" id="GO:0006508">
    <property type="term" value="P:proteolysis"/>
    <property type="evidence" value="ECO:0007669"/>
    <property type="project" value="UniProtKB-KW"/>
</dbReference>
<sequence length="286" mass="31912">MKSKVEANGLRFVSTIVNEISTRALVDTGATRNFISVDEAKRVGLETMKDSGWIKAVNGDVKAISGVAQGVETKIEGWEGELDLSVVPMDDYKLVLGMEFFDKVKSIPITFTNTLCILDGGRLCKVAMERGTKSGAKMMFAMQLESGFKELKQDTSDMSSDIETSRDTKDVLEDFKGAISSVLPKRHAQESFRKGERRTRRRHRVTNHEQGSTMEEAKGESTIRMKACHGRDPIMLKRMHNEDVARFGEEDVTTHTLLEDLGISWEGLGSPKKLLKDLDASYLGRM</sequence>
<dbReference type="Gene3D" id="2.40.70.10">
    <property type="entry name" value="Acid Proteases"/>
    <property type="match status" value="1"/>
</dbReference>
<organism evidence="2 3">
    <name type="scientific">Tanacetum coccineum</name>
    <dbReference type="NCBI Taxonomy" id="301880"/>
    <lineage>
        <taxon>Eukaryota</taxon>
        <taxon>Viridiplantae</taxon>
        <taxon>Streptophyta</taxon>
        <taxon>Embryophyta</taxon>
        <taxon>Tracheophyta</taxon>
        <taxon>Spermatophyta</taxon>
        <taxon>Magnoliopsida</taxon>
        <taxon>eudicotyledons</taxon>
        <taxon>Gunneridae</taxon>
        <taxon>Pentapetalae</taxon>
        <taxon>asterids</taxon>
        <taxon>campanulids</taxon>
        <taxon>Asterales</taxon>
        <taxon>Asteraceae</taxon>
        <taxon>Asteroideae</taxon>
        <taxon>Anthemideae</taxon>
        <taxon>Anthemidinae</taxon>
        <taxon>Tanacetum</taxon>
    </lineage>
</organism>
<proteinExistence type="predicted"/>
<reference evidence="2" key="2">
    <citation type="submission" date="2022-01" db="EMBL/GenBank/DDBJ databases">
        <authorList>
            <person name="Yamashiro T."/>
            <person name="Shiraishi A."/>
            <person name="Satake H."/>
            <person name="Nakayama K."/>
        </authorList>
    </citation>
    <scope>NUCLEOTIDE SEQUENCE</scope>
</reference>
<protein>
    <submittedName>
        <fullName evidence="2">Gag-aspartyl protease domain-containing protein</fullName>
    </submittedName>
</protein>
<evidence type="ECO:0000256" key="1">
    <source>
        <dbReference type="SAM" id="MobiDB-lite"/>
    </source>
</evidence>
<dbReference type="PANTHER" id="PTHR12917">
    <property type="entry name" value="ASPARTYL PROTEASE DDI-RELATED"/>
    <property type="match status" value="1"/>
</dbReference>
<keyword evidence="2" id="KW-0645">Protease</keyword>
<dbReference type="InterPro" id="IPR021109">
    <property type="entry name" value="Peptidase_aspartic_dom_sf"/>
</dbReference>
<reference evidence="2" key="1">
    <citation type="journal article" date="2022" name="Int. J. Mol. Sci.">
        <title>Draft Genome of Tanacetum Coccineum: Genomic Comparison of Closely Related Tanacetum-Family Plants.</title>
        <authorList>
            <person name="Yamashiro T."/>
            <person name="Shiraishi A."/>
            <person name="Nakayama K."/>
            <person name="Satake H."/>
        </authorList>
    </citation>
    <scope>NUCLEOTIDE SEQUENCE</scope>
</reference>